<evidence type="ECO:0000259" key="4">
    <source>
        <dbReference type="PROSITE" id="PS50041"/>
    </source>
</evidence>
<feature type="compositionally biased region" description="Basic and acidic residues" evidence="2">
    <location>
        <begin position="14"/>
        <end position="24"/>
    </location>
</feature>
<accession>A0A437CKB9</accession>
<keyword evidence="3" id="KW-0472">Membrane</keyword>
<dbReference type="OrthoDB" id="538816at2759"/>
<gene>
    <name evidence="5" type="ORF">OJAV_G00165390</name>
</gene>
<evidence type="ECO:0000256" key="2">
    <source>
        <dbReference type="SAM" id="MobiDB-lite"/>
    </source>
</evidence>
<name>A0A437CKB9_ORYJA</name>
<organism evidence="5 6">
    <name type="scientific">Oryzias javanicus</name>
    <name type="common">Javanese ricefish</name>
    <name type="synonym">Aplocheilus javanicus</name>
    <dbReference type="NCBI Taxonomy" id="123683"/>
    <lineage>
        <taxon>Eukaryota</taxon>
        <taxon>Metazoa</taxon>
        <taxon>Chordata</taxon>
        <taxon>Craniata</taxon>
        <taxon>Vertebrata</taxon>
        <taxon>Euteleostomi</taxon>
        <taxon>Actinopterygii</taxon>
        <taxon>Neopterygii</taxon>
        <taxon>Teleostei</taxon>
        <taxon>Neoteleostei</taxon>
        <taxon>Acanthomorphata</taxon>
        <taxon>Ovalentaria</taxon>
        <taxon>Atherinomorphae</taxon>
        <taxon>Beloniformes</taxon>
        <taxon>Adrianichthyidae</taxon>
        <taxon>Oryziinae</taxon>
        <taxon>Oryzias</taxon>
    </lineage>
</organism>
<dbReference type="InterPro" id="IPR039689">
    <property type="entry name" value="CD72"/>
</dbReference>
<evidence type="ECO:0000256" key="3">
    <source>
        <dbReference type="SAM" id="Phobius"/>
    </source>
</evidence>
<dbReference type="SUPFAM" id="SSF56436">
    <property type="entry name" value="C-type lectin-like"/>
    <property type="match status" value="1"/>
</dbReference>
<dbReference type="Gene3D" id="3.10.100.10">
    <property type="entry name" value="Mannose-Binding Protein A, subunit A"/>
    <property type="match status" value="1"/>
</dbReference>
<dbReference type="GO" id="GO:0005886">
    <property type="term" value="C:plasma membrane"/>
    <property type="evidence" value="ECO:0007669"/>
    <property type="project" value="InterPro"/>
</dbReference>
<evidence type="ECO:0000256" key="1">
    <source>
        <dbReference type="SAM" id="Coils"/>
    </source>
</evidence>
<dbReference type="GO" id="GO:0004888">
    <property type="term" value="F:transmembrane signaling receptor activity"/>
    <property type="evidence" value="ECO:0007669"/>
    <property type="project" value="InterPro"/>
</dbReference>
<dbReference type="InterPro" id="IPR016186">
    <property type="entry name" value="C-type_lectin-like/link_sf"/>
</dbReference>
<evidence type="ECO:0000313" key="6">
    <source>
        <dbReference type="Proteomes" id="UP000283210"/>
    </source>
</evidence>
<keyword evidence="1" id="KW-0175">Coiled coil</keyword>
<dbReference type="InterPro" id="IPR016187">
    <property type="entry name" value="CTDL_fold"/>
</dbReference>
<dbReference type="InterPro" id="IPR001304">
    <property type="entry name" value="C-type_lectin-like"/>
</dbReference>
<dbReference type="SMART" id="SM00034">
    <property type="entry name" value="CLECT"/>
    <property type="match status" value="1"/>
</dbReference>
<evidence type="ECO:0000313" key="5">
    <source>
        <dbReference type="EMBL" id="RVE63196.1"/>
    </source>
</evidence>
<reference evidence="5 6" key="1">
    <citation type="submission" date="2018-11" db="EMBL/GenBank/DDBJ databases">
        <authorList>
            <person name="Lopez-Roques C."/>
            <person name="Donnadieu C."/>
            <person name="Bouchez O."/>
            <person name="Klopp C."/>
            <person name="Cabau C."/>
            <person name="Zahm M."/>
        </authorList>
    </citation>
    <scope>NUCLEOTIDE SEQUENCE [LARGE SCALE GENOMIC DNA]</scope>
    <source>
        <strain evidence="5">RS831</strain>
        <tissue evidence="5">Whole body</tissue>
    </source>
</reference>
<dbReference type="EMBL" id="CM012452">
    <property type="protein sequence ID" value="RVE63196.1"/>
    <property type="molecule type" value="Genomic_DNA"/>
</dbReference>
<feature type="region of interest" description="Disordered" evidence="2">
    <location>
        <begin position="1"/>
        <end position="24"/>
    </location>
</feature>
<reference evidence="5 6" key="2">
    <citation type="submission" date="2019-01" db="EMBL/GenBank/DDBJ databases">
        <title>A chromosome length genome reference of the Java medaka (oryzias javanicus).</title>
        <authorList>
            <person name="Herpin A."/>
            <person name="Takehana Y."/>
            <person name="Naruse K."/>
            <person name="Ansai S."/>
            <person name="Kawaguchi M."/>
        </authorList>
    </citation>
    <scope>NUCLEOTIDE SEQUENCE [LARGE SCALE GENOMIC DNA]</scope>
    <source>
        <strain evidence="5">RS831</strain>
        <tissue evidence="5">Whole body</tissue>
    </source>
</reference>
<proteinExistence type="predicted"/>
<keyword evidence="6" id="KW-1185">Reference proteome</keyword>
<protein>
    <recommendedName>
        <fullName evidence="4">C-type lectin domain-containing protein</fullName>
    </recommendedName>
</protein>
<feature type="domain" description="C-type lectin" evidence="4">
    <location>
        <begin position="187"/>
        <end position="304"/>
    </location>
</feature>
<dbReference type="Pfam" id="PF00059">
    <property type="entry name" value="Lectin_C"/>
    <property type="match status" value="1"/>
</dbReference>
<dbReference type="PANTHER" id="PTHR15028">
    <property type="entry name" value="CD72-RELATED"/>
    <property type="match status" value="1"/>
</dbReference>
<dbReference type="AlphaFoldDB" id="A0A437CKB9"/>
<dbReference type="PROSITE" id="PS50041">
    <property type="entry name" value="C_TYPE_LECTIN_2"/>
    <property type="match status" value="1"/>
</dbReference>
<dbReference type="Proteomes" id="UP000283210">
    <property type="component" value="Chromosome 16"/>
</dbReference>
<dbReference type="PANTHER" id="PTHR15028:SF6">
    <property type="entry name" value="B-CELL DIFFERENTIATION ANTIGEN CD72"/>
    <property type="match status" value="1"/>
</dbReference>
<sequence length="310" mass="37189">MEKDMQQSFGVFKKHSDPKNHEEEQSVYVNLHKKTPETRKTPEVQTSSRRFLVLLVSLGITFLCVTITIICFYNKQKQNLRDLETQNEQLTLEKRDLLNQTEDLRMNMTNLENQIKHLTAEKKFFENQTKEMTINMTIQQMQIEQLRNNSDKLKRMKTVVSKYSAFPVDFFCSDEVCKACPKDWIQFQESCYFFYHSNYPWKSWDESRQFCQSKKSDLVVISSIEEQRFIKSRIEYYYDRWHGYWIGLQRINNNWIWVDNSRDTLGYWDNPGSLESFAAIIQNATLNQSWVQIRNGFKNRFICEIEALIF</sequence>
<feature type="coiled-coil region" evidence="1">
    <location>
        <begin position="73"/>
        <end position="156"/>
    </location>
</feature>
<feature type="transmembrane region" description="Helical" evidence="3">
    <location>
        <begin position="51"/>
        <end position="73"/>
    </location>
</feature>
<keyword evidence="3" id="KW-1133">Transmembrane helix</keyword>
<keyword evidence="3" id="KW-0812">Transmembrane</keyword>